<dbReference type="SUPFAM" id="SSF103473">
    <property type="entry name" value="MFS general substrate transporter"/>
    <property type="match status" value="2"/>
</dbReference>
<evidence type="ECO:0000256" key="5">
    <source>
        <dbReference type="ARBA" id="ARBA00023136"/>
    </source>
</evidence>
<dbReference type="Proteomes" id="UP001287286">
    <property type="component" value="Unassembled WGS sequence"/>
</dbReference>
<keyword evidence="3 7" id="KW-0812">Transmembrane</keyword>
<dbReference type="GO" id="GO:0022857">
    <property type="term" value="F:transmembrane transporter activity"/>
    <property type="evidence" value="ECO:0007669"/>
    <property type="project" value="InterPro"/>
</dbReference>
<keyword evidence="5 7" id="KW-0472">Membrane</keyword>
<evidence type="ECO:0000256" key="1">
    <source>
        <dbReference type="ARBA" id="ARBA00004141"/>
    </source>
</evidence>
<feature type="transmembrane region" description="Helical" evidence="7">
    <location>
        <begin position="347"/>
        <end position="368"/>
    </location>
</feature>
<evidence type="ECO:0000259" key="8">
    <source>
        <dbReference type="PROSITE" id="PS50850"/>
    </source>
</evidence>
<dbReference type="InterPro" id="IPR020846">
    <property type="entry name" value="MFS_dom"/>
</dbReference>
<evidence type="ECO:0000256" key="6">
    <source>
        <dbReference type="SAM" id="MobiDB-lite"/>
    </source>
</evidence>
<dbReference type="Pfam" id="PF07690">
    <property type="entry name" value="MFS_1"/>
    <property type="match status" value="1"/>
</dbReference>
<keyword evidence="4 7" id="KW-1133">Transmembrane helix</keyword>
<evidence type="ECO:0000256" key="4">
    <source>
        <dbReference type="ARBA" id="ARBA00022989"/>
    </source>
</evidence>
<evidence type="ECO:0000313" key="12">
    <source>
        <dbReference type="Proteomes" id="UP001287286"/>
    </source>
</evidence>
<reference evidence="9 12" key="4">
    <citation type="journal article" date="2024" name="Microbiol. Resour. Announc.">
        <title>Genome annotations for the ascomycete fungi Trichoderma harzianum, Trichoderma aggressivum, and Purpureocillium lilacinum.</title>
        <authorList>
            <person name="Beijen E.P.W."/>
            <person name="Ohm R.A."/>
        </authorList>
    </citation>
    <scope>NUCLEOTIDE SEQUENCE [LARGE SCALE GENOMIC DNA]</scope>
    <source>
        <strain evidence="9 12">CBS 150709</strain>
    </source>
</reference>
<dbReference type="PANTHER" id="PTHR23501:SF193">
    <property type="entry name" value="MULTIDRUG TRANSPORTER, PUTATIVE (AFU_ORTHOLOGUE AFUA_8G00940)-RELATED"/>
    <property type="match status" value="1"/>
</dbReference>
<evidence type="ECO:0000256" key="3">
    <source>
        <dbReference type="ARBA" id="ARBA00022692"/>
    </source>
</evidence>
<dbReference type="AlphaFoldDB" id="A0A2U3EQI0"/>
<feature type="transmembrane region" description="Helical" evidence="7">
    <location>
        <begin position="440"/>
        <end position="460"/>
    </location>
</feature>
<organism evidence="10 11">
    <name type="scientific">Purpureocillium lilacinum</name>
    <name type="common">Paecilomyces lilacinus</name>
    <dbReference type="NCBI Taxonomy" id="33203"/>
    <lineage>
        <taxon>Eukaryota</taxon>
        <taxon>Fungi</taxon>
        <taxon>Dikarya</taxon>
        <taxon>Ascomycota</taxon>
        <taxon>Pezizomycotina</taxon>
        <taxon>Sordariomycetes</taxon>
        <taxon>Hypocreomycetidae</taxon>
        <taxon>Hypocreales</taxon>
        <taxon>Ophiocordycipitaceae</taxon>
        <taxon>Purpureocillium</taxon>
    </lineage>
</organism>
<dbReference type="CDD" id="cd17502">
    <property type="entry name" value="MFS_Azr1_MDR_like"/>
    <property type="match status" value="1"/>
</dbReference>
<dbReference type="Gene3D" id="1.20.1250.20">
    <property type="entry name" value="MFS general substrate transporter like domains"/>
    <property type="match status" value="2"/>
</dbReference>
<gene>
    <name evidence="10" type="ORF">PCL_03949</name>
    <name evidence="9" type="ORF">Purlil1_3506</name>
</gene>
<feature type="region of interest" description="Disordered" evidence="6">
    <location>
        <begin position="595"/>
        <end position="634"/>
    </location>
</feature>
<comment type="subcellular location">
    <subcellularLocation>
        <location evidence="1">Membrane</location>
        <topology evidence="1">Multi-pass membrane protein</topology>
    </subcellularLocation>
</comment>
<name>A0A2U3EQI0_PURLI</name>
<feature type="transmembrane region" description="Helical" evidence="7">
    <location>
        <begin position="109"/>
        <end position="128"/>
    </location>
</feature>
<dbReference type="EMBL" id="LCWV01000001">
    <property type="protein sequence ID" value="PWI76755.1"/>
    <property type="molecule type" value="Genomic_DNA"/>
</dbReference>
<feature type="transmembrane region" description="Helical" evidence="7">
    <location>
        <begin position="198"/>
        <end position="216"/>
    </location>
</feature>
<accession>A0A2U3EQI0</accession>
<dbReference type="GO" id="GO:0005886">
    <property type="term" value="C:plasma membrane"/>
    <property type="evidence" value="ECO:0007669"/>
    <property type="project" value="TreeGrafter"/>
</dbReference>
<feature type="transmembrane region" description="Helical" evidence="7">
    <location>
        <begin position="236"/>
        <end position="261"/>
    </location>
</feature>
<evidence type="ECO:0000313" key="9">
    <source>
        <dbReference type="EMBL" id="KAK4092253.1"/>
    </source>
</evidence>
<keyword evidence="12" id="KW-1185">Reference proteome</keyword>
<dbReference type="PROSITE" id="PS50850">
    <property type="entry name" value="MFS"/>
    <property type="match status" value="1"/>
</dbReference>
<sequence>MAAAKPHASTPDSGEPEKGADPVERPMVDASAQPQPLSGPKLLLVMAGVAVVILLAMLDISIISTAIPQITSDFHRLEDVGWYVGAYQLASATVQPLTGKLLSYFSSKWTYLSFFLVFEVGSAICGAATSSTMLIVGRAVAGLGAAGLMNGSLTIVQGACTPESRPMYTGLTLGVGQIGLVLAPLLGGVFTEHVTWRWCFYINLPLGGLAAVLILLTDIPEQTPKKPATLAYVRALIPTFDLVGFVLFAPASIMLLLALQFGSGDYGWKSSQVIGLFCGAVVTGIIFVYWERRMGDDAMIPLPMVRQRVVWSSALNFALLMLAVIVGSNFLPIYLQSVKGLSPTMSGVYMLASILTQIIFIFLAGGLVTKLGYYIGWAIFSSVVTAIGCGLIATWRPDTGLGKIIGYQILLGARGAGMQMGVVAIQATLPRKMAAVGNSFLVFCQNIFGAIFITVANTIFQESLRSDISSSVPGISPEAAIAAGGSSQAVRALAPAGPIRDGLLDAYTNGFNKVFYMLAATSCVALAVSFGMGWVDLRTKATYLVTNMLIHPGVVTCQDTPPWPVLWQPPGTSKTDVETLETKSSCPSTIGRFRRTERHGPVPRLEAGRSRPSAKPCASPGAAAKGIHVPQPRHMGMDNTVSKLRRCDAITTAWSPTCSGRRFWVQPKHRVPDTKLVIIQRSGGLGHQTPKSFYSKPVGHAHNSLMVQRGGAMATLPRAKRLTTPRRFPFGAQAARTQIDPCSSAATFWSTFGLAPPWPPFRFKLIERRWLGGTLRRAAVKD</sequence>
<reference evidence="9" key="3">
    <citation type="submission" date="2023-11" db="EMBL/GenBank/DDBJ databases">
        <authorList>
            <person name="Beijen E."/>
            <person name="Ohm R.A."/>
        </authorList>
    </citation>
    <scope>NUCLEOTIDE SEQUENCE</scope>
    <source>
        <strain evidence="9">CBS 150709</strain>
    </source>
</reference>
<feature type="transmembrane region" description="Helical" evidence="7">
    <location>
        <begin position="310"/>
        <end position="335"/>
    </location>
</feature>
<evidence type="ECO:0000313" key="10">
    <source>
        <dbReference type="EMBL" id="PWI76755.1"/>
    </source>
</evidence>
<evidence type="ECO:0000313" key="11">
    <source>
        <dbReference type="Proteomes" id="UP000245956"/>
    </source>
</evidence>
<reference evidence="10 11" key="2">
    <citation type="journal article" date="2016" name="Front. Microbiol.">
        <title>Genome and transcriptome sequences reveal the specific parasitism of the nematophagous Purpureocillium lilacinum 36-1.</title>
        <authorList>
            <person name="Xie J."/>
            <person name="Li S."/>
            <person name="Mo C."/>
            <person name="Xiao X."/>
            <person name="Peng D."/>
            <person name="Wang G."/>
            <person name="Xiao Y."/>
        </authorList>
    </citation>
    <scope>NUCLEOTIDE SEQUENCE [LARGE SCALE GENOMIC DNA]</scope>
    <source>
        <strain evidence="10 11">36-1</strain>
    </source>
</reference>
<evidence type="ECO:0000256" key="7">
    <source>
        <dbReference type="SAM" id="Phobius"/>
    </source>
</evidence>
<comment type="caution">
    <text evidence="10">The sequence shown here is derived from an EMBL/GenBank/DDBJ whole genome shotgun (WGS) entry which is preliminary data.</text>
</comment>
<dbReference type="InterPro" id="IPR036259">
    <property type="entry name" value="MFS_trans_sf"/>
</dbReference>
<dbReference type="PANTHER" id="PTHR23501">
    <property type="entry name" value="MAJOR FACILITATOR SUPERFAMILY"/>
    <property type="match status" value="1"/>
</dbReference>
<feature type="compositionally biased region" description="Basic and acidic residues" evidence="6">
    <location>
        <begin position="15"/>
        <end position="24"/>
    </location>
</feature>
<evidence type="ECO:0000256" key="2">
    <source>
        <dbReference type="ARBA" id="ARBA00007520"/>
    </source>
</evidence>
<feature type="transmembrane region" description="Helical" evidence="7">
    <location>
        <begin position="374"/>
        <end position="395"/>
    </location>
</feature>
<feature type="transmembrane region" description="Helical" evidence="7">
    <location>
        <begin position="135"/>
        <end position="155"/>
    </location>
</feature>
<feature type="transmembrane region" description="Helical" evidence="7">
    <location>
        <begin position="407"/>
        <end position="428"/>
    </location>
</feature>
<feature type="domain" description="Major facilitator superfamily (MFS) profile" evidence="8">
    <location>
        <begin position="45"/>
        <end position="537"/>
    </location>
</feature>
<feature type="region of interest" description="Disordered" evidence="6">
    <location>
        <begin position="1"/>
        <end position="24"/>
    </location>
</feature>
<dbReference type="EMBL" id="JAWRVI010000009">
    <property type="protein sequence ID" value="KAK4092253.1"/>
    <property type="molecule type" value="Genomic_DNA"/>
</dbReference>
<feature type="transmembrane region" description="Helical" evidence="7">
    <location>
        <begin position="514"/>
        <end position="535"/>
    </location>
</feature>
<dbReference type="Proteomes" id="UP000245956">
    <property type="component" value="Unassembled WGS sequence"/>
</dbReference>
<reference evidence="10" key="1">
    <citation type="submission" date="2015-05" db="EMBL/GenBank/DDBJ databases">
        <authorList>
            <person name="Wang D.B."/>
            <person name="Wang M."/>
        </authorList>
    </citation>
    <scope>NUCLEOTIDE SEQUENCE</scope>
    <source>
        <strain evidence="10">36-1</strain>
    </source>
</reference>
<feature type="transmembrane region" description="Helical" evidence="7">
    <location>
        <begin position="273"/>
        <end position="290"/>
    </location>
</feature>
<proteinExistence type="inferred from homology"/>
<comment type="similarity">
    <text evidence="2">Belongs to the major facilitator superfamily. TCR/Tet family.</text>
</comment>
<feature type="transmembrane region" description="Helical" evidence="7">
    <location>
        <begin position="167"/>
        <end position="186"/>
    </location>
</feature>
<feature type="transmembrane region" description="Helical" evidence="7">
    <location>
        <begin position="42"/>
        <end position="67"/>
    </location>
</feature>
<protein>
    <submittedName>
        <fullName evidence="10">Putative mfs multidrug protein</fullName>
    </submittedName>
</protein>
<dbReference type="InterPro" id="IPR011701">
    <property type="entry name" value="MFS"/>
</dbReference>